<dbReference type="AlphaFoldDB" id="A0A1F6Y7Y3"/>
<feature type="transmembrane region" description="Helical" evidence="1">
    <location>
        <begin position="55"/>
        <end position="78"/>
    </location>
</feature>
<reference evidence="3 4" key="1">
    <citation type="journal article" date="2016" name="Nat. Commun.">
        <title>Thousands of microbial genomes shed light on interconnected biogeochemical processes in an aquifer system.</title>
        <authorList>
            <person name="Anantharaman K."/>
            <person name="Brown C.T."/>
            <person name="Hug L.A."/>
            <person name="Sharon I."/>
            <person name="Castelle C.J."/>
            <person name="Probst A.J."/>
            <person name="Thomas B.C."/>
            <person name="Singh A."/>
            <person name="Wilkins M.J."/>
            <person name="Karaoz U."/>
            <person name="Brodie E.L."/>
            <person name="Williams K.H."/>
            <person name="Hubbard S.S."/>
            <person name="Banfield J.F."/>
        </authorList>
    </citation>
    <scope>NUCLEOTIDE SEQUENCE [LARGE SCALE GENOMIC DNA]</scope>
</reference>
<evidence type="ECO:0008006" key="5">
    <source>
        <dbReference type="Google" id="ProtNLM"/>
    </source>
</evidence>
<protein>
    <recommendedName>
        <fullName evidence="5">DUF4190 domain-containing protein</fullName>
    </recommendedName>
</protein>
<gene>
    <name evidence="3" type="ORF">A3G53_01085</name>
</gene>
<evidence type="ECO:0000313" key="4">
    <source>
        <dbReference type="Proteomes" id="UP000178645"/>
    </source>
</evidence>
<dbReference type="Proteomes" id="UP000178645">
    <property type="component" value="Unassembled WGS sequence"/>
</dbReference>
<evidence type="ECO:0000313" key="3">
    <source>
        <dbReference type="EMBL" id="OGJ02473.1"/>
    </source>
</evidence>
<proteinExistence type="predicted"/>
<dbReference type="EMBL" id="MFVU01000001">
    <property type="protein sequence ID" value="OGJ02473.1"/>
    <property type="molecule type" value="Genomic_DNA"/>
</dbReference>
<evidence type="ECO:0000256" key="1">
    <source>
        <dbReference type="SAM" id="Phobius"/>
    </source>
</evidence>
<feature type="signal peptide" evidence="2">
    <location>
        <begin position="1"/>
        <end position="22"/>
    </location>
</feature>
<sequence length="133" mass="13788">MKKKLMVLSGSFLALAPIVALAQVSTSGASTGSCVLGSGGTLFGILCRLGQILNAVVPVLIALGVVYFVWGVITYVISSDEEAKKAGRDRMVFGIIGLVVIVGLWGLVSILRNTFGLSNTTNIQLPTVPVIPG</sequence>
<evidence type="ECO:0000256" key="2">
    <source>
        <dbReference type="SAM" id="SignalP"/>
    </source>
</evidence>
<organism evidence="3 4">
    <name type="scientific">Candidatus Nomurabacteria bacterium RIFCSPLOWO2_12_FULL_44_11</name>
    <dbReference type="NCBI Taxonomy" id="1801796"/>
    <lineage>
        <taxon>Bacteria</taxon>
        <taxon>Candidatus Nomuraibacteriota</taxon>
    </lineage>
</organism>
<dbReference type="Pfam" id="PF18895">
    <property type="entry name" value="T4SS_pilin"/>
    <property type="match status" value="1"/>
</dbReference>
<dbReference type="PROSITE" id="PS51257">
    <property type="entry name" value="PROKAR_LIPOPROTEIN"/>
    <property type="match status" value="1"/>
</dbReference>
<keyword evidence="1" id="KW-1133">Transmembrane helix</keyword>
<feature type="chain" id="PRO_5009527511" description="DUF4190 domain-containing protein" evidence="2">
    <location>
        <begin position="23"/>
        <end position="133"/>
    </location>
</feature>
<keyword evidence="2" id="KW-0732">Signal</keyword>
<comment type="caution">
    <text evidence="3">The sequence shown here is derived from an EMBL/GenBank/DDBJ whole genome shotgun (WGS) entry which is preliminary data.</text>
</comment>
<accession>A0A1F6Y7Y3</accession>
<keyword evidence="1" id="KW-0472">Membrane</keyword>
<dbReference type="InterPro" id="IPR043993">
    <property type="entry name" value="T4SS_pilin"/>
</dbReference>
<feature type="transmembrane region" description="Helical" evidence="1">
    <location>
        <begin position="90"/>
        <end position="111"/>
    </location>
</feature>
<name>A0A1F6Y7Y3_9BACT</name>
<keyword evidence="1" id="KW-0812">Transmembrane</keyword>